<dbReference type="RefSeq" id="WP_091058328.1">
    <property type="nucleotide sequence ID" value="NZ_FNCF01000001.1"/>
</dbReference>
<comment type="subcellular location">
    <subcellularLocation>
        <location evidence="1">Membrane</location>
        <topology evidence="1">Multi-pass membrane protein</topology>
    </subcellularLocation>
</comment>
<keyword evidence="4 8" id="KW-0812">Transmembrane</keyword>
<feature type="transmembrane region" description="Helical" evidence="8">
    <location>
        <begin position="126"/>
        <end position="145"/>
    </location>
</feature>
<accession>A0A1G7MQF7</accession>
<feature type="transmembrane region" description="Helical" evidence="8">
    <location>
        <begin position="90"/>
        <end position="114"/>
    </location>
</feature>
<sequence>MRVELHGGGPSAVDASGTTSFVTQRALLARPGDQLRPPAPVGDPGRADRSPRPGSWVRGYLAGLVGADAALGALAGVVVVTQTWSNPRDVLFWVCAALPLLWPVLVGLAGGYAARVAALGREELSRVLRAGVVVLAATGFTSYAFELSLSRLLVAVVLPGLVVASLVVRYVARARLRALRRAGRCTKRVLLVGRGTAVLGLAERLAADPSSGLDVVGACVTDADRRHVAGVTGLPVAGLEDVRSLALEVGADTVAVTSASETAAEYLRRLSWDLEGTGLELLVAPGLIEVAGPRLHIRPYDGLPLLAVEQPRFEGWRRVVKTSVDRGLALAAVLVLAPVLLALAVAVRLDSPGPVLFRQERVGKDGRTFSMIKFRSMVVDAEVQLARLQAANESDGLLFKMRRDPRITRVGRWLRRLSLDELPQLFNVLGGSMSLVGPRPPLPVEVARYDGSTTRRLLVKPGLTGLWQISGRSDLSWEESVRLDLRYVENWSLAMDASILWRTGRAVLSSSGAY</sequence>
<feature type="region of interest" description="Disordered" evidence="7">
    <location>
        <begin position="32"/>
        <end position="52"/>
    </location>
</feature>
<organism evidence="10 11">
    <name type="scientific">Klenkia brasiliensis</name>
    <dbReference type="NCBI Taxonomy" id="333142"/>
    <lineage>
        <taxon>Bacteria</taxon>
        <taxon>Bacillati</taxon>
        <taxon>Actinomycetota</taxon>
        <taxon>Actinomycetes</taxon>
        <taxon>Geodermatophilales</taxon>
        <taxon>Geodermatophilaceae</taxon>
        <taxon>Klenkia</taxon>
    </lineage>
</organism>
<dbReference type="InterPro" id="IPR017475">
    <property type="entry name" value="EPS_sugar_tfrase"/>
</dbReference>
<dbReference type="PANTHER" id="PTHR30576">
    <property type="entry name" value="COLANIC BIOSYNTHESIS UDP-GLUCOSE LIPID CARRIER TRANSFERASE"/>
    <property type="match status" value="1"/>
</dbReference>
<evidence type="ECO:0000259" key="9">
    <source>
        <dbReference type="Pfam" id="PF02397"/>
    </source>
</evidence>
<keyword evidence="6 8" id="KW-0472">Membrane</keyword>
<dbReference type="InterPro" id="IPR036291">
    <property type="entry name" value="NAD(P)-bd_dom_sf"/>
</dbReference>
<dbReference type="NCBIfam" id="TIGR03025">
    <property type="entry name" value="EPS_sugtrans"/>
    <property type="match status" value="1"/>
</dbReference>
<feature type="transmembrane region" description="Helical" evidence="8">
    <location>
        <begin position="59"/>
        <end position="84"/>
    </location>
</feature>
<dbReference type="GO" id="GO:0016020">
    <property type="term" value="C:membrane"/>
    <property type="evidence" value="ECO:0007669"/>
    <property type="project" value="UniProtKB-SubCell"/>
</dbReference>
<dbReference type="Pfam" id="PF13727">
    <property type="entry name" value="CoA_binding_3"/>
    <property type="match status" value="1"/>
</dbReference>
<dbReference type="Gene3D" id="3.40.50.720">
    <property type="entry name" value="NAD(P)-binding Rossmann-like Domain"/>
    <property type="match status" value="1"/>
</dbReference>
<dbReference type="SUPFAM" id="SSF51735">
    <property type="entry name" value="NAD(P)-binding Rossmann-fold domains"/>
    <property type="match status" value="1"/>
</dbReference>
<protein>
    <submittedName>
        <fullName evidence="10">Undecaprenyl-phosphate galactose phosphotransferase, WbaP/exopolysaccharide biosynthesis polyprenyl glycosylphosphotransferase</fullName>
    </submittedName>
</protein>
<gene>
    <name evidence="10" type="ORF">SAMN05660324_0745</name>
</gene>
<evidence type="ECO:0000256" key="7">
    <source>
        <dbReference type="SAM" id="MobiDB-lite"/>
    </source>
</evidence>
<dbReference type="OrthoDB" id="9808602at2"/>
<evidence type="ECO:0000256" key="1">
    <source>
        <dbReference type="ARBA" id="ARBA00004141"/>
    </source>
</evidence>
<dbReference type="Proteomes" id="UP000198863">
    <property type="component" value="Unassembled WGS sequence"/>
</dbReference>
<keyword evidence="11" id="KW-1185">Reference proteome</keyword>
<proteinExistence type="inferred from homology"/>
<feature type="transmembrane region" description="Helical" evidence="8">
    <location>
        <begin position="151"/>
        <end position="172"/>
    </location>
</feature>
<evidence type="ECO:0000256" key="4">
    <source>
        <dbReference type="ARBA" id="ARBA00022692"/>
    </source>
</evidence>
<feature type="transmembrane region" description="Helical" evidence="8">
    <location>
        <begin position="327"/>
        <end position="349"/>
    </location>
</feature>
<evidence type="ECO:0000256" key="6">
    <source>
        <dbReference type="ARBA" id="ARBA00023136"/>
    </source>
</evidence>
<evidence type="ECO:0000256" key="8">
    <source>
        <dbReference type="SAM" id="Phobius"/>
    </source>
</evidence>
<evidence type="ECO:0000256" key="5">
    <source>
        <dbReference type="ARBA" id="ARBA00022989"/>
    </source>
</evidence>
<dbReference type="InterPro" id="IPR003362">
    <property type="entry name" value="Bact_transf"/>
</dbReference>
<dbReference type="Pfam" id="PF02397">
    <property type="entry name" value="Bac_transf"/>
    <property type="match status" value="1"/>
</dbReference>
<evidence type="ECO:0000313" key="10">
    <source>
        <dbReference type="EMBL" id="SDF63947.1"/>
    </source>
</evidence>
<keyword evidence="5 8" id="KW-1133">Transmembrane helix</keyword>
<evidence type="ECO:0000313" key="11">
    <source>
        <dbReference type="Proteomes" id="UP000198863"/>
    </source>
</evidence>
<reference evidence="11" key="1">
    <citation type="submission" date="2016-10" db="EMBL/GenBank/DDBJ databases">
        <authorList>
            <person name="Varghese N."/>
            <person name="Submissions S."/>
        </authorList>
    </citation>
    <scope>NUCLEOTIDE SEQUENCE [LARGE SCALE GENOMIC DNA]</scope>
    <source>
        <strain evidence="11">DSM 44526</strain>
    </source>
</reference>
<comment type="similarity">
    <text evidence="2">Belongs to the bacterial sugar transferase family.</text>
</comment>
<feature type="domain" description="Bacterial sugar transferase" evidence="9">
    <location>
        <begin position="321"/>
        <end position="508"/>
    </location>
</feature>
<keyword evidence="3 10" id="KW-0808">Transferase</keyword>
<dbReference type="PANTHER" id="PTHR30576:SF10">
    <property type="entry name" value="SLL5057 PROTEIN"/>
    <property type="match status" value="1"/>
</dbReference>
<evidence type="ECO:0000256" key="2">
    <source>
        <dbReference type="ARBA" id="ARBA00006464"/>
    </source>
</evidence>
<dbReference type="AlphaFoldDB" id="A0A1G7MQF7"/>
<evidence type="ECO:0000256" key="3">
    <source>
        <dbReference type="ARBA" id="ARBA00022679"/>
    </source>
</evidence>
<dbReference type="EMBL" id="FNCF01000001">
    <property type="protein sequence ID" value="SDF63947.1"/>
    <property type="molecule type" value="Genomic_DNA"/>
</dbReference>
<dbReference type="GO" id="GO:0016780">
    <property type="term" value="F:phosphotransferase activity, for other substituted phosphate groups"/>
    <property type="evidence" value="ECO:0007669"/>
    <property type="project" value="TreeGrafter"/>
</dbReference>
<name>A0A1G7MQF7_9ACTN</name>